<feature type="repeat" description="WD" evidence="3">
    <location>
        <begin position="47"/>
        <end position="88"/>
    </location>
</feature>
<reference evidence="5" key="2">
    <citation type="submission" date="2021-10" db="EMBL/GenBank/DDBJ databases">
        <title>Phylogenomics reveals ancestral predisposition of the termite-cultivated fungus Termitomyces towards a domesticated lifestyle.</title>
        <authorList>
            <person name="Auxier B."/>
            <person name="Grum-Grzhimaylo A."/>
            <person name="Cardenas M.E."/>
            <person name="Lodge J.D."/>
            <person name="Laessoe T."/>
            <person name="Pedersen O."/>
            <person name="Smith M.E."/>
            <person name="Kuyper T.W."/>
            <person name="Franco-Molano E.A."/>
            <person name="Baroni T.J."/>
            <person name="Aanen D.K."/>
        </authorList>
    </citation>
    <scope>NUCLEOTIDE SEQUENCE</scope>
    <source>
        <strain evidence="5">AP01</strain>
        <tissue evidence="5">Mycelium</tissue>
    </source>
</reference>
<dbReference type="InterPro" id="IPR036322">
    <property type="entry name" value="WD40_repeat_dom_sf"/>
</dbReference>
<dbReference type="Pfam" id="PF00400">
    <property type="entry name" value="WD40"/>
    <property type="match status" value="3"/>
</dbReference>
<evidence type="ECO:0000256" key="4">
    <source>
        <dbReference type="SAM" id="MobiDB-lite"/>
    </source>
</evidence>
<protein>
    <submittedName>
        <fullName evidence="5">Uncharacterized protein</fullName>
    </submittedName>
</protein>
<reference evidence="5" key="1">
    <citation type="submission" date="2020-07" db="EMBL/GenBank/DDBJ databases">
        <authorList>
            <person name="Nieuwenhuis M."/>
            <person name="Van De Peppel L.J.J."/>
        </authorList>
    </citation>
    <scope>NUCLEOTIDE SEQUENCE</scope>
    <source>
        <strain evidence="5">AP01</strain>
        <tissue evidence="5">Mycelium</tissue>
    </source>
</reference>
<dbReference type="InterPro" id="IPR001680">
    <property type="entry name" value="WD40_rpt"/>
</dbReference>
<dbReference type="PROSITE" id="PS50082">
    <property type="entry name" value="WD_REPEATS_2"/>
    <property type="match status" value="3"/>
</dbReference>
<proteinExistence type="predicted"/>
<dbReference type="PRINTS" id="PR00320">
    <property type="entry name" value="GPROTEINBRPT"/>
</dbReference>
<sequence>MDVDANTPPGSTQDRASKLAGSSQNPPAASEPPLDPSKPGYRLRYTLSGHTRSISSLKFSPDGAILASSSSDKLIKLWDVYTGEIIRTFEGHKEGISDVAWSSDGDYLASASDDKTIIIWSLALVRDLSNLLVSGGFDETVRVWDVARGPKRVLYLSENETTKLKHLFK</sequence>
<dbReference type="SUPFAM" id="SSF50978">
    <property type="entry name" value="WD40 repeat-like"/>
    <property type="match status" value="1"/>
</dbReference>
<feature type="repeat" description="WD" evidence="3">
    <location>
        <begin position="129"/>
        <end position="146"/>
    </location>
</feature>
<organism evidence="5 6">
    <name type="scientific">Asterophora parasitica</name>
    <dbReference type="NCBI Taxonomy" id="117018"/>
    <lineage>
        <taxon>Eukaryota</taxon>
        <taxon>Fungi</taxon>
        <taxon>Dikarya</taxon>
        <taxon>Basidiomycota</taxon>
        <taxon>Agaricomycotina</taxon>
        <taxon>Agaricomycetes</taxon>
        <taxon>Agaricomycetidae</taxon>
        <taxon>Agaricales</taxon>
        <taxon>Tricholomatineae</taxon>
        <taxon>Lyophyllaceae</taxon>
        <taxon>Asterophora</taxon>
    </lineage>
</organism>
<evidence type="ECO:0000313" key="5">
    <source>
        <dbReference type="EMBL" id="KAG5644728.1"/>
    </source>
</evidence>
<dbReference type="OrthoDB" id="674604at2759"/>
<dbReference type="Proteomes" id="UP000775547">
    <property type="component" value="Unassembled WGS sequence"/>
</dbReference>
<accession>A0A9P7KBM9</accession>
<dbReference type="PROSITE" id="PS00678">
    <property type="entry name" value="WD_REPEATS_1"/>
    <property type="match status" value="2"/>
</dbReference>
<dbReference type="InterPro" id="IPR020472">
    <property type="entry name" value="WD40_PAC1"/>
</dbReference>
<dbReference type="PROSITE" id="PS50294">
    <property type="entry name" value="WD_REPEATS_REGION"/>
    <property type="match status" value="2"/>
</dbReference>
<name>A0A9P7KBM9_9AGAR</name>
<dbReference type="PANTHER" id="PTHR19879">
    <property type="entry name" value="TRANSCRIPTION INITIATION FACTOR TFIID"/>
    <property type="match status" value="1"/>
</dbReference>
<evidence type="ECO:0000256" key="1">
    <source>
        <dbReference type="ARBA" id="ARBA00022574"/>
    </source>
</evidence>
<gene>
    <name evidence="5" type="ORF">DXG03_007857</name>
</gene>
<dbReference type="PANTHER" id="PTHR19879:SF9">
    <property type="entry name" value="TRANSCRIPTION INITIATION FACTOR TFIID SUBUNIT 5"/>
    <property type="match status" value="1"/>
</dbReference>
<feature type="compositionally biased region" description="Polar residues" evidence="4">
    <location>
        <begin position="8"/>
        <end position="27"/>
    </location>
</feature>
<comment type="caution">
    <text evidence="5">The sequence shown here is derived from an EMBL/GenBank/DDBJ whole genome shotgun (WGS) entry which is preliminary data.</text>
</comment>
<evidence type="ECO:0000256" key="2">
    <source>
        <dbReference type="ARBA" id="ARBA00022737"/>
    </source>
</evidence>
<dbReference type="Gene3D" id="2.130.10.10">
    <property type="entry name" value="YVTN repeat-like/Quinoprotein amine dehydrogenase"/>
    <property type="match status" value="1"/>
</dbReference>
<dbReference type="InterPro" id="IPR015943">
    <property type="entry name" value="WD40/YVTN_repeat-like_dom_sf"/>
</dbReference>
<dbReference type="SMART" id="SM00320">
    <property type="entry name" value="WD40"/>
    <property type="match status" value="2"/>
</dbReference>
<keyword evidence="1 3" id="KW-0853">WD repeat</keyword>
<dbReference type="EMBL" id="JABCKV010000060">
    <property type="protein sequence ID" value="KAG5644728.1"/>
    <property type="molecule type" value="Genomic_DNA"/>
</dbReference>
<dbReference type="InterPro" id="IPR019775">
    <property type="entry name" value="WD40_repeat_CS"/>
</dbReference>
<dbReference type="AlphaFoldDB" id="A0A9P7KBM9"/>
<evidence type="ECO:0000256" key="3">
    <source>
        <dbReference type="PROSITE-ProRule" id="PRU00221"/>
    </source>
</evidence>
<keyword evidence="6" id="KW-1185">Reference proteome</keyword>
<evidence type="ECO:0000313" key="6">
    <source>
        <dbReference type="Proteomes" id="UP000775547"/>
    </source>
</evidence>
<keyword evidence="2" id="KW-0677">Repeat</keyword>
<feature type="region of interest" description="Disordered" evidence="4">
    <location>
        <begin position="1"/>
        <end position="40"/>
    </location>
</feature>
<feature type="repeat" description="WD" evidence="3">
    <location>
        <begin position="89"/>
        <end position="122"/>
    </location>
</feature>